<evidence type="ECO:0000259" key="4">
    <source>
        <dbReference type="SMART" id="SM00479"/>
    </source>
</evidence>
<dbReference type="InterPro" id="IPR013520">
    <property type="entry name" value="Ribonucl_H"/>
</dbReference>
<dbReference type="InterPro" id="IPR036397">
    <property type="entry name" value="RNaseH_sf"/>
</dbReference>
<keyword evidence="2" id="KW-0378">Hydrolase</keyword>
<evidence type="ECO:0000313" key="6">
    <source>
        <dbReference type="Proteomes" id="UP000318521"/>
    </source>
</evidence>
<comment type="caution">
    <text evidence="5">The sequence shown here is derived from an EMBL/GenBank/DDBJ whole genome shotgun (WGS) entry which is preliminary data.</text>
</comment>
<dbReference type="CDD" id="cd06127">
    <property type="entry name" value="DEDDh"/>
    <property type="match status" value="1"/>
</dbReference>
<sequence length="243" mass="27703">MMNNMIQLMKQLSTKLSPGIYTSSQQQSRADQLAHVREIQRQLKQYDVIDQPLLTLPFVVFDLETSGFNPDVGDSILSIGAIKMKGVEIREEHTFYSTVQPKKQPSEEILALTGLTNEELVASPTLAEVLPSFYQFMGESTLVAHHASHEKRFMAHATWQTLRLTFQHRLVDTSFLTRVVAPDENLVTLDECCAYYQIETQNRHHAMADAVLAAKLWRSNLLKAEEMGFRTLRDIYVYLAKGK</sequence>
<evidence type="ECO:0000256" key="2">
    <source>
        <dbReference type="ARBA" id="ARBA00022801"/>
    </source>
</evidence>
<dbReference type="SMART" id="SM00479">
    <property type="entry name" value="EXOIII"/>
    <property type="match status" value="1"/>
</dbReference>
<dbReference type="GO" id="GO:0008408">
    <property type="term" value="F:3'-5' exonuclease activity"/>
    <property type="evidence" value="ECO:0007669"/>
    <property type="project" value="TreeGrafter"/>
</dbReference>
<dbReference type="Proteomes" id="UP000318521">
    <property type="component" value="Unassembled WGS sequence"/>
</dbReference>
<dbReference type="GO" id="GO:0006260">
    <property type="term" value="P:DNA replication"/>
    <property type="evidence" value="ECO:0007669"/>
    <property type="project" value="InterPro"/>
</dbReference>
<keyword evidence="1" id="KW-0540">Nuclease</keyword>
<dbReference type="InterPro" id="IPR012337">
    <property type="entry name" value="RNaseH-like_sf"/>
</dbReference>
<name>A0A553ZUL0_9BACI</name>
<evidence type="ECO:0000256" key="1">
    <source>
        <dbReference type="ARBA" id="ARBA00022722"/>
    </source>
</evidence>
<dbReference type="PANTHER" id="PTHR30231:SF4">
    <property type="entry name" value="PROTEIN NEN2"/>
    <property type="match status" value="1"/>
</dbReference>
<feature type="domain" description="Exonuclease" evidence="4">
    <location>
        <begin position="57"/>
        <end position="226"/>
    </location>
</feature>
<reference evidence="5 6" key="1">
    <citation type="submission" date="2019-07" db="EMBL/GenBank/DDBJ databases">
        <authorList>
            <person name="Park Y.J."/>
            <person name="Jeong S.E."/>
            <person name="Jung H.S."/>
        </authorList>
    </citation>
    <scope>NUCLEOTIDE SEQUENCE [LARGE SCALE GENOMIC DNA]</scope>
    <source>
        <strain evidence="6">P16(2019)</strain>
    </source>
</reference>
<dbReference type="PANTHER" id="PTHR30231">
    <property type="entry name" value="DNA POLYMERASE III SUBUNIT EPSILON"/>
    <property type="match status" value="1"/>
</dbReference>
<dbReference type="GO" id="GO:0003677">
    <property type="term" value="F:DNA binding"/>
    <property type="evidence" value="ECO:0007669"/>
    <property type="project" value="InterPro"/>
</dbReference>
<accession>A0A553ZUL0</accession>
<dbReference type="RefSeq" id="WP_143850388.1">
    <property type="nucleotide sequence ID" value="NZ_VLXZ01000016.1"/>
</dbReference>
<evidence type="ECO:0000256" key="3">
    <source>
        <dbReference type="ARBA" id="ARBA00022839"/>
    </source>
</evidence>
<dbReference type="AlphaFoldDB" id="A0A553ZUL0"/>
<organism evidence="5 6">
    <name type="scientific">Alkalicoccobacillus porphyridii</name>
    <dbReference type="NCBI Taxonomy" id="2597270"/>
    <lineage>
        <taxon>Bacteria</taxon>
        <taxon>Bacillati</taxon>
        <taxon>Bacillota</taxon>
        <taxon>Bacilli</taxon>
        <taxon>Bacillales</taxon>
        <taxon>Bacillaceae</taxon>
        <taxon>Alkalicoccobacillus</taxon>
    </lineage>
</organism>
<dbReference type="Pfam" id="PF00929">
    <property type="entry name" value="RNase_T"/>
    <property type="match status" value="1"/>
</dbReference>
<dbReference type="InterPro" id="IPR006054">
    <property type="entry name" value="DnaQ"/>
</dbReference>
<dbReference type="Gene3D" id="3.30.420.10">
    <property type="entry name" value="Ribonuclease H-like superfamily/Ribonuclease H"/>
    <property type="match status" value="1"/>
</dbReference>
<protein>
    <submittedName>
        <fullName evidence="5">3'-5' exonuclease</fullName>
    </submittedName>
</protein>
<gene>
    <name evidence="5" type="ORF">FN960_18660</name>
</gene>
<dbReference type="EMBL" id="VLXZ01000016">
    <property type="protein sequence ID" value="TSB44996.1"/>
    <property type="molecule type" value="Genomic_DNA"/>
</dbReference>
<dbReference type="SUPFAM" id="SSF53098">
    <property type="entry name" value="Ribonuclease H-like"/>
    <property type="match status" value="1"/>
</dbReference>
<evidence type="ECO:0000313" key="5">
    <source>
        <dbReference type="EMBL" id="TSB44996.1"/>
    </source>
</evidence>
<proteinExistence type="predicted"/>
<dbReference type="GO" id="GO:0005829">
    <property type="term" value="C:cytosol"/>
    <property type="evidence" value="ECO:0007669"/>
    <property type="project" value="TreeGrafter"/>
</dbReference>
<dbReference type="FunFam" id="3.30.420.10:FF:000045">
    <property type="entry name" value="3'-5' exonuclease DinG"/>
    <property type="match status" value="1"/>
</dbReference>
<dbReference type="NCBIfam" id="TIGR00573">
    <property type="entry name" value="dnaq"/>
    <property type="match status" value="1"/>
</dbReference>
<keyword evidence="3 5" id="KW-0269">Exonuclease</keyword>
<keyword evidence="6" id="KW-1185">Reference proteome</keyword>
<dbReference type="NCBIfam" id="NF005836">
    <property type="entry name" value="PRK07740.1"/>
    <property type="match status" value="1"/>
</dbReference>
<dbReference type="GO" id="GO:0003887">
    <property type="term" value="F:DNA-directed DNA polymerase activity"/>
    <property type="evidence" value="ECO:0007669"/>
    <property type="project" value="InterPro"/>
</dbReference>
<dbReference type="OrthoDB" id="9804290at2"/>